<dbReference type="OrthoDB" id="9775595at2"/>
<dbReference type="Pfam" id="PF24553">
    <property type="entry name" value="Rv0428c_C"/>
    <property type="match status" value="1"/>
</dbReference>
<dbReference type="InterPro" id="IPR056935">
    <property type="entry name" value="Rv0428c-like_C"/>
</dbReference>
<dbReference type="Gene3D" id="3.40.630.30">
    <property type="match status" value="1"/>
</dbReference>
<sequence>MITSRAGAVDRSAFRLTPADLGRRVMTRRVVGVVDDRLQFGDTLGVLTSWDPDTDVLTVVNRAGEAVELPVAELVAGKPVPPAPLRRSLAAPEPPTAAELQRIAARGWNALEQEALGGWVLRASSGFTRRGNSTQTLGDPGLPLDEALDRVQAWYTARGLPAFVELTSPGSTPGLEAALATRGAQEAGTFVRTAPLARLAAPVSAPAADVRLARVADEAWLARYQRVGADAVKTAAARELLHSGASVWFASVSLPDVPDGPAAIGRCVVDGAWAGFAAIEVAPQARRRGLASAVMATLASRAAEEGACGAYLQVEEVNTAAGALYDRLGFDVAYRYAYARLAD</sequence>
<dbReference type="EMBL" id="FOAZ01000001">
    <property type="protein sequence ID" value="SEK28539.1"/>
    <property type="molecule type" value="Genomic_DNA"/>
</dbReference>
<dbReference type="Proteomes" id="UP000183015">
    <property type="component" value="Unassembled WGS sequence"/>
</dbReference>
<keyword evidence="2" id="KW-0808">Transferase</keyword>
<protein>
    <submittedName>
        <fullName evidence="2">Acetyltransferase (GNAT) family protein</fullName>
    </submittedName>
</protein>
<dbReference type="AlphaFoldDB" id="A0A1H7FRF0"/>
<dbReference type="GO" id="GO:0016747">
    <property type="term" value="F:acyltransferase activity, transferring groups other than amino-acyl groups"/>
    <property type="evidence" value="ECO:0007669"/>
    <property type="project" value="InterPro"/>
</dbReference>
<dbReference type="InterPro" id="IPR000182">
    <property type="entry name" value="GNAT_dom"/>
</dbReference>
<evidence type="ECO:0000313" key="3">
    <source>
        <dbReference type="Proteomes" id="UP000183015"/>
    </source>
</evidence>
<dbReference type="STRING" id="235985.SAMN05414137_101372"/>
<keyword evidence="3" id="KW-1185">Reference proteome</keyword>
<reference evidence="3" key="1">
    <citation type="submission" date="2016-10" db="EMBL/GenBank/DDBJ databases">
        <authorList>
            <person name="Varghese N."/>
        </authorList>
    </citation>
    <scope>NUCLEOTIDE SEQUENCE [LARGE SCALE GENOMIC DNA]</scope>
    <source>
        <strain evidence="3">DSM 45096 / BCRC 16803 / CGMCC 4.1857 / CIP 109030 / JCM 12277 / KCTC 19219 / NBRC 100920 / 33214</strain>
    </source>
</reference>
<proteinExistence type="predicted"/>
<accession>A0A1H7FRF0</accession>
<evidence type="ECO:0000313" key="2">
    <source>
        <dbReference type="EMBL" id="SEK28539.1"/>
    </source>
</evidence>
<organism evidence="2 3">
    <name type="scientific">Streptacidiphilus jiangxiensis</name>
    <dbReference type="NCBI Taxonomy" id="235985"/>
    <lineage>
        <taxon>Bacteria</taxon>
        <taxon>Bacillati</taxon>
        <taxon>Actinomycetota</taxon>
        <taxon>Actinomycetes</taxon>
        <taxon>Kitasatosporales</taxon>
        <taxon>Streptomycetaceae</taxon>
        <taxon>Streptacidiphilus</taxon>
    </lineage>
</organism>
<dbReference type="CDD" id="cd04301">
    <property type="entry name" value="NAT_SF"/>
    <property type="match status" value="1"/>
</dbReference>
<evidence type="ECO:0000259" key="1">
    <source>
        <dbReference type="PROSITE" id="PS51186"/>
    </source>
</evidence>
<dbReference type="eggNOG" id="COG0456">
    <property type="taxonomic scope" value="Bacteria"/>
</dbReference>
<feature type="domain" description="N-acetyltransferase" evidence="1">
    <location>
        <begin position="208"/>
        <end position="343"/>
    </location>
</feature>
<dbReference type="PROSITE" id="PS51186">
    <property type="entry name" value="GNAT"/>
    <property type="match status" value="1"/>
</dbReference>
<name>A0A1H7FRF0_STRJI</name>
<dbReference type="SUPFAM" id="SSF55729">
    <property type="entry name" value="Acyl-CoA N-acyltransferases (Nat)"/>
    <property type="match status" value="1"/>
</dbReference>
<dbReference type="InterPro" id="IPR016181">
    <property type="entry name" value="Acyl_CoA_acyltransferase"/>
</dbReference>
<gene>
    <name evidence="2" type="ORF">SAMN05414137_101372</name>
</gene>
<dbReference type="RefSeq" id="WP_075003712.1">
    <property type="nucleotide sequence ID" value="NZ_BBPN01000002.1"/>
</dbReference>